<gene>
    <name evidence="6" type="ORF">PG2T_06055</name>
</gene>
<dbReference type="InterPro" id="IPR036388">
    <property type="entry name" value="WH-like_DNA-bd_sf"/>
</dbReference>
<dbReference type="Proteomes" id="UP000092952">
    <property type="component" value="Chromosome"/>
</dbReference>
<dbReference type="RefSeq" id="WP_068803462.1">
    <property type="nucleotide sequence ID" value="NZ_CP014671.1"/>
</dbReference>
<dbReference type="PANTHER" id="PTHR30126:SF6">
    <property type="entry name" value="HTH-TYPE TRANSCRIPTIONAL REGULATOR CYSB-RELATED"/>
    <property type="match status" value="1"/>
</dbReference>
<organism evidence="6 7">
    <name type="scientific">Immundisolibacter cernigliae</name>
    <dbReference type="NCBI Taxonomy" id="1810504"/>
    <lineage>
        <taxon>Bacteria</taxon>
        <taxon>Pseudomonadati</taxon>
        <taxon>Pseudomonadota</taxon>
        <taxon>Gammaproteobacteria</taxon>
        <taxon>Immundisolibacterales</taxon>
        <taxon>Immundisolibacteraceae</taxon>
        <taxon>Immundisolibacter</taxon>
    </lineage>
</organism>
<dbReference type="FunCoup" id="A0A1B1YSV9">
    <property type="interactions" value="98"/>
</dbReference>
<dbReference type="InterPro" id="IPR005119">
    <property type="entry name" value="LysR_subst-bd"/>
</dbReference>
<evidence type="ECO:0000313" key="7">
    <source>
        <dbReference type="Proteomes" id="UP000092952"/>
    </source>
</evidence>
<evidence type="ECO:0000313" key="6">
    <source>
        <dbReference type="EMBL" id="ANX03799.1"/>
    </source>
</evidence>
<dbReference type="InterPro" id="IPR036390">
    <property type="entry name" value="WH_DNA-bd_sf"/>
</dbReference>
<protein>
    <recommendedName>
        <fullName evidence="5">HTH lysR-type domain-containing protein</fullName>
    </recommendedName>
</protein>
<reference evidence="7" key="1">
    <citation type="submission" date="2016-03" db="EMBL/GenBank/DDBJ databases">
        <title>Complete genome sequence of Solimmundus cernigliae, representing a novel lineage of polycyclic aromatic hydrocarbon degraders within the Gammaproteobacteria.</title>
        <authorList>
            <person name="Singleton D.R."/>
            <person name="Dickey A.N."/>
            <person name="Scholl E.H."/>
            <person name="Wright F.A."/>
            <person name="Aitken M.D."/>
        </authorList>
    </citation>
    <scope>NUCLEOTIDE SEQUENCE [LARGE SCALE GENOMIC DNA]</scope>
    <source>
        <strain evidence="7">TR3.2</strain>
    </source>
</reference>
<keyword evidence="7" id="KW-1185">Reference proteome</keyword>
<dbReference type="AlphaFoldDB" id="A0A1B1YSV9"/>
<dbReference type="FunFam" id="1.10.10.10:FF:000001">
    <property type="entry name" value="LysR family transcriptional regulator"/>
    <property type="match status" value="1"/>
</dbReference>
<accession>A0A1B1YSV9</accession>
<dbReference type="PRINTS" id="PR00039">
    <property type="entry name" value="HTHLYSR"/>
</dbReference>
<comment type="similarity">
    <text evidence="1">Belongs to the LysR transcriptional regulatory family.</text>
</comment>
<dbReference type="Gene3D" id="3.40.190.10">
    <property type="entry name" value="Periplasmic binding protein-like II"/>
    <property type="match status" value="2"/>
</dbReference>
<evidence type="ECO:0000256" key="2">
    <source>
        <dbReference type="ARBA" id="ARBA00023015"/>
    </source>
</evidence>
<feature type="domain" description="HTH lysR-type" evidence="5">
    <location>
        <begin position="1"/>
        <end position="60"/>
    </location>
</feature>
<dbReference type="GO" id="GO:0019344">
    <property type="term" value="P:cysteine biosynthetic process"/>
    <property type="evidence" value="ECO:0007669"/>
    <property type="project" value="TreeGrafter"/>
</dbReference>
<dbReference type="SUPFAM" id="SSF53850">
    <property type="entry name" value="Periplasmic binding protein-like II"/>
    <property type="match status" value="1"/>
</dbReference>
<evidence type="ECO:0000256" key="1">
    <source>
        <dbReference type="ARBA" id="ARBA00009437"/>
    </source>
</evidence>
<name>A0A1B1YSV9_9GAMM</name>
<evidence type="ECO:0000256" key="4">
    <source>
        <dbReference type="ARBA" id="ARBA00023163"/>
    </source>
</evidence>
<dbReference type="STRING" id="1810504.PG2T_06055"/>
<keyword evidence="2" id="KW-0805">Transcription regulation</keyword>
<dbReference type="Gene3D" id="1.10.10.10">
    <property type="entry name" value="Winged helix-like DNA-binding domain superfamily/Winged helix DNA-binding domain"/>
    <property type="match status" value="1"/>
</dbReference>
<dbReference type="Pfam" id="PF00126">
    <property type="entry name" value="HTH_1"/>
    <property type="match status" value="1"/>
</dbReference>
<dbReference type="InterPro" id="IPR000847">
    <property type="entry name" value="LysR_HTH_N"/>
</dbReference>
<dbReference type="PANTHER" id="PTHR30126">
    <property type="entry name" value="HTH-TYPE TRANSCRIPTIONAL REGULATOR"/>
    <property type="match status" value="1"/>
</dbReference>
<dbReference type="KEGG" id="gbi:PG2T_06055"/>
<dbReference type="OrthoDB" id="5297026at2"/>
<sequence>MKLQQLRYLVEIVRRDMNVSAAAARLFTSQPGVSKQIRLLEQELGVDLFQRRGKQFVSLTAAGRAVLREAQEILGRSENIRRLTRDLASPEHGELGIATTHTQAGFVLPPVLREFHRRYPRVRLNLFQGTPQQLADMAGQDDVDLVITTDEAALYPHLVLLPVAGWRYAVFCPAGHPLAQIASLSLADIAAYPLVTYSFAFNGHSALEECFKAAGLTPQLALTAVDTSVLKRYVKEGLGIGLMAADAFDLAQDADLVARDTGTLLPRGTVHVAFAPGRFLRGYVYDFIALLAPHLSRSVVEEARNLREPQAIAALLATTAPAAMI</sequence>
<dbReference type="GO" id="GO:0000976">
    <property type="term" value="F:transcription cis-regulatory region binding"/>
    <property type="evidence" value="ECO:0007669"/>
    <property type="project" value="TreeGrafter"/>
</dbReference>
<dbReference type="InParanoid" id="A0A1B1YSV9"/>
<evidence type="ECO:0000256" key="3">
    <source>
        <dbReference type="ARBA" id="ARBA00023125"/>
    </source>
</evidence>
<dbReference type="GO" id="GO:0003700">
    <property type="term" value="F:DNA-binding transcription factor activity"/>
    <property type="evidence" value="ECO:0007669"/>
    <property type="project" value="InterPro"/>
</dbReference>
<dbReference type="PROSITE" id="PS50931">
    <property type="entry name" value="HTH_LYSR"/>
    <property type="match status" value="1"/>
</dbReference>
<evidence type="ECO:0000259" key="5">
    <source>
        <dbReference type="PROSITE" id="PS50931"/>
    </source>
</evidence>
<proteinExistence type="inferred from homology"/>
<keyword evidence="3" id="KW-0238">DNA-binding</keyword>
<dbReference type="EMBL" id="CP014671">
    <property type="protein sequence ID" value="ANX03799.1"/>
    <property type="molecule type" value="Genomic_DNA"/>
</dbReference>
<keyword evidence="4" id="KW-0804">Transcription</keyword>
<dbReference type="SUPFAM" id="SSF46785">
    <property type="entry name" value="Winged helix' DNA-binding domain"/>
    <property type="match status" value="1"/>
</dbReference>
<dbReference type="Pfam" id="PF03466">
    <property type="entry name" value="LysR_substrate"/>
    <property type="match status" value="1"/>
</dbReference>